<dbReference type="Proteomes" id="UP000257109">
    <property type="component" value="Unassembled WGS sequence"/>
</dbReference>
<comment type="caution">
    <text evidence="1">The sequence shown here is derived from an EMBL/GenBank/DDBJ whole genome shotgun (WGS) entry which is preliminary data.</text>
</comment>
<reference evidence="1" key="1">
    <citation type="submission" date="2018-05" db="EMBL/GenBank/DDBJ databases">
        <title>Draft genome of Mucuna pruriens seed.</title>
        <authorList>
            <person name="Nnadi N.E."/>
            <person name="Vos R."/>
            <person name="Hasami M.H."/>
            <person name="Devisetty U.K."/>
            <person name="Aguiy J.C."/>
        </authorList>
    </citation>
    <scope>NUCLEOTIDE SEQUENCE [LARGE SCALE GENOMIC DNA]</scope>
    <source>
        <strain evidence="1">JCA_2017</strain>
    </source>
</reference>
<accession>A0A371GZF2</accession>
<organism evidence="1 2">
    <name type="scientific">Mucuna pruriens</name>
    <name type="common">Velvet bean</name>
    <name type="synonym">Dolichos pruriens</name>
    <dbReference type="NCBI Taxonomy" id="157652"/>
    <lineage>
        <taxon>Eukaryota</taxon>
        <taxon>Viridiplantae</taxon>
        <taxon>Streptophyta</taxon>
        <taxon>Embryophyta</taxon>
        <taxon>Tracheophyta</taxon>
        <taxon>Spermatophyta</taxon>
        <taxon>Magnoliopsida</taxon>
        <taxon>eudicotyledons</taxon>
        <taxon>Gunneridae</taxon>
        <taxon>Pentapetalae</taxon>
        <taxon>rosids</taxon>
        <taxon>fabids</taxon>
        <taxon>Fabales</taxon>
        <taxon>Fabaceae</taxon>
        <taxon>Papilionoideae</taxon>
        <taxon>50 kb inversion clade</taxon>
        <taxon>NPAAA clade</taxon>
        <taxon>indigoferoid/millettioid clade</taxon>
        <taxon>Phaseoleae</taxon>
        <taxon>Mucuna</taxon>
    </lineage>
</organism>
<proteinExistence type="predicted"/>
<feature type="non-terminal residue" evidence="1">
    <location>
        <position position="1"/>
    </location>
</feature>
<name>A0A371GZF2_MUCPR</name>
<dbReference type="AlphaFoldDB" id="A0A371GZF2"/>
<evidence type="ECO:0000313" key="1">
    <source>
        <dbReference type="EMBL" id="RDX95940.1"/>
    </source>
</evidence>
<dbReference type="EMBL" id="QJKJ01004010">
    <property type="protein sequence ID" value="RDX95940.1"/>
    <property type="molecule type" value="Genomic_DNA"/>
</dbReference>
<keyword evidence="2" id="KW-1185">Reference proteome</keyword>
<evidence type="ECO:0000313" key="2">
    <source>
        <dbReference type="Proteomes" id="UP000257109"/>
    </source>
</evidence>
<sequence>MFGSLMKYKIRNNVKRRLIITIQFHWLDISKFQFLNKLFYPYRFTNIKSIFSLRDNNAFLGLSDLYAKKVLQVAKIFVYPLSTNWALRRSTVLLGATLIANTYLQPTAFLLEGRETNSQVPLCSSACISIVMACRHPR</sequence>
<gene>
    <name evidence="1" type="ORF">CR513_21464</name>
</gene>
<protein>
    <submittedName>
        <fullName evidence="1">Uncharacterized protein</fullName>
    </submittedName>
</protein>